<dbReference type="Proteomes" id="UP001064048">
    <property type="component" value="Chromosome 25"/>
</dbReference>
<organism evidence="1 2">
    <name type="scientific">Choristoneura fumiferana</name>
    <name type="common">Spruce budworm moth</name>
    <name type="synonym">Archips fumiferana</name>
    <dbReference type="NCBI Taxonomy" id="7141"/>
    <lineage>
        <taxon>Eukaryota</taxon>
        <taxon>Metazoa</taxon>
        <taxon>Ecdysozoa</taxon>
        <taxon>Arthropoda</taxon>
        <taxon>Hexapoda</taxon>
        <taxon>Insecta</taxon>
        <taxon>Pterygota</taxon>
        <taxon>Neoptera</taxon>
        <taxon>Endopterygota</taxon>
        <taxon>Lepidoptera</taxon>
        <taxon>Glossata</taxon>
        <taxon>Ditrysia</taxon>
        <taxon>Tortricoidea</taxon>
        <taxon>Tortricidae</taxon>
        <taxon>Tortricinae</taxon>
        <taxon>Choristoneura</taxon>
    </lineage>
</organism>
<gene>
    <name evidence="1" type="ORF">MSG28_014204</name>
</gene>
<evidence type="ECO:0000313" key="1">
    <source>
        <dbReference type="EMBL" id="KAI8423122.1"/>
    </source>
</evidence>
<evidence type="ECO:0000313" key="2">
    <source>
        <dbReference type="Proteomes" id="UP001064048"/>
    </source>
</evidence>
<comment type="caution">
    <text evidence="1">The sequence shown here is derived from an EMBL/GenBank/DDBJ whole genome shotgun (WGS) entry which is preliminary data.</text>
</comment>
<name>A0ACC0JGD5_CHOFU</name>
<proteinExistence type="predicted"/>
<protein>
    <submittedName>
        <fullName evidence="1">Uncharacterized protein</fullName>
    </submittedName>
</protein>
<reference evidence="1 2" key="1">
    <citation type="journal article" date="2022" name="Genome Biol. Evol.">
        <title>The Spruce Budworm Genome: Reconstructing the Evolutionary History of Antifreeze Proteins.</title>
        <authorList>
            <person name="Beliveau C."/>
            <person name="Gagne P."/>
            <person name="Picq S."/>
            <person name="Vernygora O."/>
            <person name="Keeling C.I."/>
            <person name="Pinkney K."/>
            <person name="Doucet D."/>
            <person name="Wen F."/>
            <person name="Johnston J.S."/>
            <person name="Maaroufi H."/>
            <person name="Boyle B."/>
            <person name="Laroche J."/>
            <person name="Dewar K."/>
            <person name="Juretic N."/>
            <person name="Blackburn G."/>
            <person name="Nisole A."/>
            <person name="Brunet B."/>
            <person name="Brandao M."/>
            <person name="Lumley L."/>
            <person name="Duan J."/>
            <person name="Quan G."/>
            <person name="Lucarotti C.J."/>
            <person name="Roe A.D."/>
            <person name="Sperling F.A.H."/>
            <person name="Levesque R.C."/>
            <person name="Cusson M."/>
        </authorList>
    </citation>
    <scope>NUCLEOTIDE SEQUENCE [LARGE SCALE GENOMIC DNA]</scope>
    <source>
        <strain evidence="1">Glfc:IPQL:Cfum</strain>
    </source>
</reference>
<sequence>MISAKWLVLWSLWAARLARQPTAPLRVSGGRVRGSVAHDGSHAAYLGIPYATLTHGNRFQAPGPEPKWEGIFDGVEENARCLQRLDIRGNIFIGQQDCLTLNVYTPLNASPDAHLPVMVFIHGGAFVEGSGSPGLYGPKYITSKGVILITINYRLNAQGFLCLRVKEAPGNAGIKDQVAALRWIQKNIRVFGGDPGRVTLFGESAGASSVSHHLLSHMSKGLFHRAIMQSGSALAPWGHQVASVKVAASLAKVKGHTIEDPHELYKLFTSMSELEILTPRIPRELGGTIMSEMLVSPCVEKVIDGVEPFLTEDPYTLLAKGEFTKMPIMIGTNDEEGYFLASYENTTTLSTMNFERAMPVNLEFPTERERSKEACRIKEMYMGNDTISKESLVKLSKFHGEPFFVYPAVAETELVLKNSDQPVYNYVFKYDGRKNIAKWYAGFSGLPGAAHGDELFYLFEQHNVPNMFEWRMMDTITTLWTNFAKYGHSGGRRVEESPGATSWRRPMSNSGRPTADMKMMIPERKSGIRKFVEELKSPT</sequence>
<keyword evidence="2" id="KW-1185">Reference proteome</keyword>
<accession>A0ACC0JGD5</accession>
<dbReference type="EMBL" id="CM046125">
    <property type="protein sequence ID" value="KAI8423122.1"/>
    <property type="molecule type" value="Genomic_DNA"/>
</dbReference>